<keyword evidence="6" id="KW-1185">Reference proteome</keyword>
<dbReference type="SUPFAM" id="SSF46689">
    <property type="entry name" value="Homeodomain-like"/>
    <property type="match status" value="1"/>
</dbReference>
<evidence type="ECO:0000256" key="2">
    <source>
        <dbReference type="ARBA" id="ARBA00023125"/>
    </source>
</evidence>
<evidence type="ECO:0000256" key="3">
    <source>
        <dbReference type="ARBA" id="ARBA00023163"/>
    </source>
</evidence>
<evidence type="ECO:0000313" key="5">
    <source>
        <dbReference type="EMBL" id="MFB0836306.1"/>
    </source>
</evidence>
<proteinExistence type="predicted"/>
<gene>
    <name evidence="5" type="ORF">ACETWP_17080</name>
</gene>
<dbReference type="SMART" id="SM00342">
    <property type="entry name" value="HTH_ARAC"/>
    <property type="match status" value="1"/>
</dbReference>
<keyword evidence="2" id="KW-0238">DNA-binding</keyword>
<dbReference type="PANTHER" id="PTHR46796">
    <property type="entry name" value="HTH-TYPE TRANSCRIPTIONAL ACTIVATOR RHAS-RELATED"/>
    <property type="match status" value="1"/>
</dbReference>
<protein>
    <submittedName>
        <fullName evidence="5">Helix-turn-helix domain-containing protein</fullName>
    </submittedName>
</protein>
<sequence>MEHVKRAASFDEWRRLVSRSFVPLEADPIGRGPFAGHLSGRRLNELAIVEVGASAHAVRRTPELIAASEHAYYKLNLQVSGHGLLVQDGRETLLAPGDLAIYDTQRPYTLSFDGDFTTLVMMFPQQLVGLPREDIADLTAVRMGSGHRLGRAVAPFLTQVGAMLPELDGPIGHRLAMNVVDLLATLLADEAYARPGRAEAGQSRLLRRVQHFIDGQLSNPCLAPAEIAAAHYISTRSLQKLFADSGSTVAGWIRERRLERCRRDLLDPLNAELPVGAIGARWGLPDAAHFSRVFRAAYGAAPTAYRRAAAESGPPGRAAVPA</sequence>
<dbReference type="InterPro" id="IPR035418">
    <property type="entry name" value="AraC-bd_2"/>
</dbReference>
<reference evidence="5 6" key="1">
    <citation type="submission" date="2024-09" db="EMBL/GenBank/DDBJ databases">
        <authorList>
            <person name="Salinas-Garcia M.A."/>
            <person name="Prieme A."/>
        </authorList>
    </citation>
    <scope>NUCLEOTIDE SEQUENCE [LARGE SCALE GENOMIC DNA]</scope>
    <source>
        <strain evidence="5 6">DSM 21081</strain>
    </source>
</reference>
<evidence type="ECO:0000313" key="6">
    <source>
        <dbReference type="Proteomes" id="UP001575652"/>
    </source>
</evidence>
<feature type="domain" description="HTH araC/xylS-type" evidence="4">
    <location>
        <begin position="207"/>
        <end position="308"/>
    </location>
</feature>
<dbReference type="Proteomes" id="UP001575652">
    <property type="component" value="Unassembled WGS sequence"/>
</dbReference>
<dbReference type="InterPro" id="IPR009057">
    <property type="entry name" value="Homeodomain-like_sf"/>
</dbReference>
<dbReference type="InterPro" id="IPR018060">
    <property type="entry name" value="HTH_AraC"/>
</dbReference>
<dbReference type="Pfam" id="PF12833">
    <property type="entry name" value="HTH_18"/>
    <property type="match status" value="1"/>
</dbReference>
<organism evidence="5 6">
    <name type="scientific">Arthrobacter halodurans</name>
    <dbReference type="NCBI Taxonomy" id="516699"/>
    <lineage>
        <taxon>Bacteria</taxon>
        <taxon>Bacillati</taxon>
        <taxon>Actinomycetota</taxon>
        <taxon>Actinomycetes</taxon>
        <taxon>Micrococcales</taxon>
        <taxon>Micrococcaceae</taxon>
        <taxon>Arthrobacter</taxon>
    </lineage>
</organism>
<evidence type="ECO:0000259" key="4">
    <source>
        <dbReference type="PROSITE" id="PS01124"/>
    </source>
</evidence>
<dbReference type="SUPFAM" id="SSF51215">
    <property type="entry name" value="Regulatory protein AraC"/>
    <property type="match status" value="1"/>
</dbReference>
<dbReference type="Gene3D" id="1.10.10.60">
    <property type="entry name" value="Homeodomain-like"/>
    <property type="match status" value="1"/>
</dbReference>
<comment type="caution">
    <text evidence="5">The sequence shown here is derived from an EMBL/GenBank/DDBJ whole genome shotgun (WGS) entry which is preliminary data.</text>
</comment>
<evidence type="ECO:0000256" key="1">
    <source>
        <dbReference type="ARBA" id="ARBA00023015"/>
    </source>
</evidence>
<accession>A0ABV4UTR9</accession>
<dbReference type="InterPro" id="IPR037923">
    <property type="entry name" value="HTH-like"/>
</dbReference>
<name>A0ABV4UTR9_9MICC</name>
<dbReference type="PANTHER" id="PTHR46796:SF6">
    <property type="entry name" value="ARAC SUBFAMILY"/>
    <property type="match status" value="1"/>
</dbReference>
<dbReference type="PROSITE" id="PS01124">
    <property type="entry name" value="HTH_ARAC_FAMILY_2"/>
    <property type="match status" value="1"/>
</dbReference>
<keyword evidence="3" id="KW-0804">Transcription</keyword>
<dbReference type="InterPro" id="IPR050204">
    <property type="entry name" value="AraC_XylS_family_regulators"/>
</dbReference>
<dbReference type="EMBL" id="JBHDLJ010000021">
    <property type="protein sequence ID" value="MFB0836306.1"/>
    <property type="molecule type" value="Genomic_DNA"/>
</dbReference>
<dbReference type="Pfam" id="PF14525">
    <property type="entry name" value="AraC_binding_2"/>
    <property type="match status" value="1"/>
</dbReference>
<keyword evidence="1" id="KW-0805">Transcription regulation</keyword>
<dbReference type="RefSeq" id="WP_373973492.1">
    <property type="nucleotide sequence ID" value="NZ_JBHDLJ010000021.1"/>
</dbReference>